<gene>
    <name evidence="4" type="ORF">MCOR_26506</name>
</gene>
<name>A0A6J8C9N0_MYTCO</name>
<organism evidence="4 5">
    <name type="scientific">Mytilus coruscus</name>
    <name type="common">Sea mussel</name>
    <dbReference type="NCBI Taxonomy" id="42192"/>
    <lineage>
        <taxon>Eukaryota</taxon>
        <taxon>Metazoa</taxon>
        <taxon>Spiralia</taxon>
        <taxon>Lophotrochozoa</taxon>
        <taxon>Mollusca</taxon>
        <taxon>Bivalvia</taxon>
        <taxon>Autobranchia</taxon>
        <taxon>Pteriomorphia</taxon>
        <taxon>Mytilida</taxon>
        <taxon>Mytiloidea</taxon>
        <taxon>Mytilidae</taxon>
        <taxon>Mytilinae</taxon>
        <taxon>Mytilus</taxon>
    </lineage>
</organism>
<keyword evidence="2" id="KW-0472">Membrane</keyword>
<keyword evidence="3" id="KW-0732">Signal</keyword>
<dbReference type="AlphaFoldDB" id="A0A6J8C9N0"/>
<dbReference type="Proteomes" id="UP000507470">
    <property type="component" value="Unassembled WGS sequence"/>
</dbReference>
<feature type="signal peptide" evidence="3">
    <location>
        <begin position="1"/>
        <end position="17"/>
    </location>
</feature>
<keyword evidence="2" id="KW-0812">Transmembrane</keyword>
<keyword evidence="5" id="KW-1185">Reference proteome</keyword>
<protein>
    <submittedName>
        <fullName evidence="4">MEGF10_11</fullName>
    </submittedName>
</protein>
<feature type="region of interest" description="Disordered" evidence="1">
    <location>
        <begin position="215"/>
        <end position="234"/>
    </location>
</feature>
<evidence type="ECO:0000256" key="1">
    <source>
        <dbReference type="SAM" id="MobiDB-lite"/>
    </source>
</evidence>
<dbReference type="EMBL" id="CACVKT020004776">
    <property type="protein sequence ID" value="CAC5391497.1"/>
    <property type="molecule type" value="Genomic_DNA"/>
</dbReference>
<feature type="chain" id="PRO_5026994244" evidence="3">
    <location>
        <begin position="18"/>
        <end position="332"/>
    </location>
</feature>
<reference evidence="4 5" key="1">
    <citation type="submission" date="2020-06" db="EMBL/GenBank/DDBJ databases">
        <authorList>
            <person name="Li R."/>
            <person name="Bekaert M."/>
        </authorList>
    </citation>
    <scope>NUCLEOTIDE SEQUENCE [LARGE SCALE GENOMIC DNA]</scope>
    <source>
        <strain evidence="5">wild</strain>
    </source>
</reference>
<evidence type="ECO:0000256" key="3">
    <source>
        <dbReference type="SAM" id="SignalP"/>
    </source>
</evidence>
<accession>A0A6J8C9N0</accession>
<evidence type="ECO:0000313" key="4">
    <source>
        <dbReference type="EMBL" id="CAC5391497.1"/>
    </source>
</evidence>
<feature type="transmembrane region" description="Helical" evidence="2">
    <location>
        <begin position="133"/>
        <end position="153"/>
    </location>
</feature>
<sequence>MLLQLVMFTLVLKLCKSLEGPSSAVCKYGNGTQYCCYGYGKDSGRCVECHIGYESNDESACVPCQPLMYGKNCAKECMCDLGQRCDSVTGRCDKNTDVSTFSHTFHHSNRRNNIDQNDGNSDFNELGLSNKGMIVYSTTVAGVIVLLCGMYCLNKVRKRRLRAPSAHPIVHGNNAFIEMEEGFYDSINEDNLNENMVMIIDSNIDGYLEVVDKYSNSEGSTEEKDDQASNRNPHHPLSEMCSVNECENKCTSDCTCSTNESDNFDHEKGNQANIKFYQSLTANRRPLSHTYEQAIICNATQWQSIISRSVSSGSLKIRCKKNIDASCRRYSF</sequence>
<evidence type="ECO:0000313" key="5">
    <source>
        <dbReference type="Proteomes" id="UP000507470"/>
    </source>
</evidence>
<proteinExistence type="predicted"/>
<evidence type="ECO:0000256" key="2">
    <source>
        <dbReference type="SAM" id="Phobius"/>
    </source>
</evidence>
<keyword evidence="2" id="KW-1133">Transmembrane helix</keyword>